<dbReference type="EMBL" id="KQ965734">
    <property type="protein sequence ID" value="KXS20725.1"/>
    <property type="molecule type" value="Genomic_DNA"/>
</dbReference>
<dbReference type="STRING" id="1344416.A0A139AW72"/>
<dbReference type="Pfam" id="PF01467">
    <property type="entry name" value="CTP_transf_like"/>
    <property type="match status" value="1"/>
</dbReference>
<reference evidence="3 4" key="1">
    <citation type="journal article" date="2015" name="Genome Biol. Evol.">
        <title>Phylogenomic analyses indicate that early fungi evolved digesting cell walls of algal ancestors of land plants.</title>
        <authorList>
            <person name="Chang Y."/>
            <person name="Wang S."/>
            <person name="Sekimoto S."/>
            <person name="Aerts A.L."/>
            <person name="Choi C."/>
            <person name="Clum A."/>
            <person name="LaButti K.M."/>
            <person name="Lindquist E.A."/>
            <person name="Yee Ngan C."/>
            <person name="Ohm R.A."/>
            <person name="Salamov A.A."/>
            <person name="Grigoriev I.V."/>
            <person name="Spatafora J.W."/>
            <person name="Berbee M.L."/>
        </authorList>
    </citation>
    <scope>NUCLEOTIDE SEQUENCE [LARGE SCALE GENOMIC DNA]</scope>
    <source>
        <strain evidence="3 4">JEL478</strain>
    </source>
</reference>
<dbReference type="AlphaFoldDB" id="A0A139AW72"/>
<feature type="region of interest" description="Disordered" evidence="1">
    <location>
        <begin position="318"/>
        <end position="342"/>
    </location>
</feature>
<dbReference type="OMA" id="WIRQYLA"/>
<name>A0A139AW72_GONPJ</name>
<proteinExistence type="predicted"/>
<dbReference type="GO" id="GO:0004140">
    <property type="term" value="F:dephospho-CoA kinase activity"/>
    <property type="evidence" value="ECO:0007669"/>
    <property type="project" value="TreeGrafter"/>
</dbReference>
<keyword evidence="3" id="KW-0808">Transferase</keyword>
<evidence type="ECO:0000259" key="2">
    <source>
        <dbReference type="Pfam" id="PF01467"/>
    </source>
</evidence>
<sequence length="342" mass="37795">MTQFRFSAVPISLPRASSSLALHRNTILTAVRSTSQRLVLLVDCPEIVQHKESPVLLWKQLNKLLGTLYVWATKEAYAIDRILMDIDVVFDGFCGYDLFKEWTTLEAVFGLESDIANVTSRIPSHVGLHHVSPTSANLASEGEVSEISEQTSSGPLAYDHVVNGGTFDHLHAGHKILLTMSAWLARKDLTVGMIDNSLLASKRGATVMEPVHLRSSRVISFLRALRRDLDFFAPTIYDPFGPTRTDPKFEVIVGSRETYKGCLAVNDERAKRSFSSLDIFIIDVISPEDVDVQDMAIKISSSDIRTWIIRKIEEGVLSPSEHSHSEGSVKSATAGDQGKTTV</sequence>
<evidence type="ECO:0000256" key="1">
    <source>
        <dbReference type="SAM" id="MobiDB-lite"/>
    </source>
</evidence>
<dbReference type="InterPro" id="IPR004821">
    <property type="entry name" value="Cyt_trans-like"/>
</dbReference>
<protein>
    <submittedName>
        <fullName evidence="3">Nucleotidylyl transferase</fullName>
    </submittedName>
</protein>
<dbReference type="Proteomes" id="UP000070544">
    <property type="component" value="Unassembled WGS sequence"/>
</dbReference>
<dbReference type="Gene3D" id="3.40.50.620">
    <property type="entry name" value="HUPs"/>
    <property type="match status" value="1"/>
</dbReference>
<organism evidence="3 4">
    <name type="scientific">Gonapodya prolifera (strain JEL478)</name>
    <name type="common">Monoblepharis prolifera</name>
    <dbReference type="NCBI Taxonomy" id="1344416"/>
    <lineage>
        <taxon>Eukaryota</taxon>
        <taxon>Fungi</taxon>
        <taxon>Fungi incertae sedis</taxon>
        <taxon>Chytridiomycota</taxon>
        <taxon>Chytridiomycota incertae sedis</taxon>
        <taxon>Monoblepharidomycetes</taxon>
        <taxon>Monoblepharidales</taxon>
        <taxon>Gonapodyaceae</taxon>
        <taxon>Gonapodya</taxon>
    </lineage>
</organism>
<evidence type="ECO:0000313" key="4">
    <source>
        <dbReference type="Proteomes" id="UP000070544"/>
    </source>
</evidence>
<evidence type="ECO:0000313" key="3">
    <source>
        <dbReference type="EMBL" id="KXS20725.1"/>
    </source>
</evidence>
<accession>A0A139AW72</accession>
<dbReference type="SUPFAM" id="SSF52374">
    <property type="entry name" value="Nucleotidylyl transferase"/>
    <property type="match status" value="1"/>
</dbReference>
<keyword evidence="4" id="KW-1185">Reference proteome</keyword>
<feature type="domain" description="Cytidyltransferase-like" evidence="2">
    <location>
        <begin position="164"/>
        <end position="306"/>
    </location>
</feature>
<dbReference type="PANTHER" id="PTHR10695:SF46">
    <property type="entry name" value="BIFUNCTIONAL COENZYME A SYNTHASE-RELATED"/>
    <property type="match status" value="1"/>
</dbReference>
<dbReference type="OrthoDB" id="330671at2759"/>
<dbReference type="PANTHER" id="PTHR10695">
    <property type="entry name" value="DEPHOSPHO-COA KINASE-RELATED"/>
    <property type="match status" value="1"/>
</dbReference>
<dbReference type="GO" id="GO:0015937">
    <property type="term" value="P:coenzyme A biosynthetic process"/>
    <property type="evidence" value="ECO:0007669"/>
    <property type="project" value="TreeGrafter"/>
</dbReference>
<dbReference type="InterPro" id="IPR014729">
    <property type="entry name" value="Rossmann-like_a/b/a_fold"/>
</dbReference>
<gene>
    <name evidence="3" type="ORF">M427DRAFT_130952</name>
</gene>